<dbReference type="Proteomes" id="UP000553632">
    <property type="component" value="Unassembled WGS sequence"/>
</dbReference>
<dbReference type="EMBL" id="JABANM010028450">
    <property type="protein sequence ID" value="KAF4709700.1"/>
    <property type="molecule type" value="Genomic_DNA"/>
</dbReference>
<evidence type="ECO:0000313" key="2">
    <source>
        <dbReference type="EMBL" id="KAF4709700.1"/>
    </source>
</evidence>
<organism evidence="3 4">
    <name type="scientific">Perkinsus olseni</name>
    <name type="common">Perkinsus atlanticus</name>
    <dbReference type="NCBI Taxonomy" id="32597"/>
    <lineage>
        <taxon>Eukaryota</taxon>
        <taxon>Sar</taxon>
        <taxon>Alveolata</taxon>
        <taxon>Perkinsozoa</taxon>
        <taxon>Perkinsea</taxon>
        <taxon>Perkinsida</taxon>
        <taxon>Perkinsidae</taxon>
        <taxon>Perkinsus</taxon>
    </lineage>
</organism>
<feature type="region of interest" description="Disordered" evidence="1">
    <location>
        <begin position="145"/>
        <end position="181"/>
    </location>
</feature>
<dbReference type="Proteomes" id="UP000574390">
    <property type="component" value="Unassembled WGS sequence"/>
</dbReference>
<evidence type="ECO:0000313" key="3">
    <source>
        <dbReference type="EMBL" id="KAF4733831.1"/>
    </source>
</evidence>
<comment type="caution">
    <text evidence="3">The sequence shown here is derived from an EMBL/GenBank/DDBJ whole genome shotgun (WGS) entry which is preliminary data.</text>
</comment>
<dbReference type="AlphaFoldDB" id="A0A7J6SLW8"/>
<reference evidence="4 5" key="1">
    <citation type="submission" date="2020-04" db="EMBL/GenBank/DDBJ databases">
        <title>Perkinsus olseni comparative genomics.</title>
        <authorList>
            <person name="Bogema D.R."/>
        </authorList>
    </citation>
    <scope>NUCLEOTIDE SEQUENCE [LARGE SCALE GENOMIC DNA]</scope>
    <source>
        <strain evidence="2">ATCC PRA-205</strain>
        <strain evidence="3 4">ATCC PRA-207</strain>
    </source>
</reference>
<evidence type="ECO:0000256" key="1">
    <source>
        <dbReference type="SAM" id="MobiDB-lite"/>
    </source>
</evidence>
<proteinExistence type="predicted"/>
<accession>A0A7J6SLW8</accession>
<feature type="region of interest" description="Disordered" evidence="1">
    <location>
        <begin position="78"/>
        <end position="110"/>
    </location>
</feature>
<gene>
    <name evidence="2" type="ORF">FOZ62_000625</name>
    <name evidence="3" type="ORF">FOZ63_017997</name>
</gene>
<evidence type="ECO:0000313" key="5">
    <source>
        <dbReference type="Proteomes" id="UP000574390"/>
    </source>
</evidence>
<evidence type="ECO:0000313" key="4">
    <source>
        <dbReference type="Proteomes" id="UP000553632"/>
    </source>
</evidence>
<name>A0A7J6SLW8_PEROL</name>
<keyword evidence="4" id="KW-1185">Reference proteome</keyword>
<dbReference type="EMBL" id="JABANO010017256">
    <property type="protein sequence ID" value="KAF4733831.1"/>
    <property type="molecule type" value="Genomic_DNA"/>
</dbReference>
<sequence length="256" mass="28911">MTACRRDSLPRSLSPKSRKLAEDVNRILTRHRSYSNLQQFLYPSSDHQSVATKPRELTAYTVELEAVCKGKRLMEPESPLARSHCDSTAHSPRRSSGKITSPGTGRSSIINSPVSHVAIWGRKSKSRASQVGIESNRLADESWRVGRSELQPSSEHLSDLRAEAPRRRGAESSEGSLMAKAELESLRRERAELQRLRMANRELLAANDYLLQEHGRIVQDLRKRLTETQSELDKWNLAYTSLPHRFMPADSEDRGG</sequence>
<protein>
    <submittedName>
        <fullName evidence="3">Uncharacterized protein</fullName>
    </submittedName>
</protein>
<feature type="compositionally biased region" description="Basic and acidic residues" evidence="1">
    <location>
        <begin position="156"/>
        <end position="171"/>
    </location>
</feature>
<feature type="compositionally biased region" description="Polar residues" evidence="1">
    <location>
        <begin position="97"/>
        <end position="110"/>
    </location>
</feature>